<dbReference type="RefSeq" id="XP_043170971.1">
    <property type="nucleotide sequence ID" value="XM_043315036.1"/>
</dbReference>
<dbReference type="AlphaFoldDB" id="A0A8J2I4Y4"/>
<protein>
    <recommendedName>
        <fullName evidence="4">C3H1-type domain-containing protein</fullName>
    </recommendedName>
</protein>
<reference evidence="2" key="1">
    <citation type="submission" date="2021-05" db="EMBL/GenBank/DDBJ databases">
        <authorList>
            <person name="Stam R."/>
        </authorList>
    </citation>
    <scope>NUCLEOTIDE SEQUENCE</scope>
    <source>
        <strain evidence="2">CS162</strain>
    </source>
</reference>
<feature type="region of interest" description="Disordered" evidence="1">
    <location>
        <begin position="100"/>
        <end position="197"/>
    </location>
</feature>
<gene>
    <name evidence="2" type="ORF">ALTATR162_LOCUS7408</name>
</gene>
<keyword evidence="3" id="KW-1185">Reference proteome</keyword>
<dbReference type="GeneID" id="67019405"/>
<feature type="region of interest" description="Disordered" evidence="1">
    <location>
        <begin position="218"/>
        <end position="237"/>
    </location>
</feature>
<feature type="compositionally biased region" description="Polar residues" evidence="1">
    <location>
        <begin position="221"/>
        <end position="237"/>
    </location>
</feature>
<feature type="compositionally biased region" description="Low complexity" evidence="1">
    <location>
        <begin position="174"/>
        <end position="188"/>
    </location>
</feature>
<proteinExistence type="predicted"/>
<comment type="caution">
    <text evidence="2">The sequence shown here is derived from an EMBL/GenBank/DDBJ whole genome shotgun (WGS) entry which is preliminary data.</text>
</comment>
<feature type="region of interest" description="Disordered" evidence="1">
    <location>
        <begin position="383"/>
        <end position="430"/>
    </location>
</feature>
<accession>A0A8J2I4Y4</accession>
<dbReference type="EMBL" id="CAJRGZ010000022">
    <property type="protein sequence ID" value="CAG5171996.1"/>
    <property type="molecule type" value="Genomic_DNA"/>
</dbReference>
<name>A0A8J2I4Y4_9PLEO</name>
<evidence type="ECO:0000313" key="3">
    <source>
        <dbReference type="Proteomes" id="UP000676310"/>
    </source>
</evidence>
<dbReference type="Proteomes" id="UP000676310">
    <property type="component" value="Unassembled WGS sequence"/>
</dbReference>
<organism evidence="2 3">
    <name type="scientific">Alternaria atra</name>
    <dbReference type="NCBI Taxonomy" id="119953"/>
    <lineage>
        <taxon>Eukaryota</taxon>
        <taxon>Fungi</taxon>
        <taxon>Dikarya</taxon>
        <taxon>Ascomycota</taxon>
        <taxon>Pezizomycotina</taxon>
        <taxon>Dothideomycetes</taxon>
        <taxon>Pleosporomycetidae</taxon>
        <taxon>Pleosporales</taxon>
        <taxon>Pleosporineae</taxon>
        <taxon>Pleosporaceae</taxon>
        <taxon>Alternaria</taxon>
        <taxon>Alternaria sect. Ulocladioides</taxon>
    </lineage>
</organism>
<evidence type="ECO:0000256" key="1">
    <source>
        <dbReference type="SAM" id="MobiDB-lite"/>
    </source>
</evidence>
<sequence length="449" mass="49387">MQSSSGGFRPSGSEDPILNQLRQELNGLASLYTQLVADVLAGNPMPVAPMLDTEKSLQLARYPDDHARYREIMRAGIKRIDAASRKYYDQIIAGAAPSVDRTPLYSQPASSGKKKPLTPPSYRARPPLPENESAPTAQPGKKVPPTFGTMLQRSSTMAPEAATPQGPHLPGLNPAQVPRQAAQPAPTQGTYSRVNPPSSGFVDNVLIREGWTRWENYAGQPKSQTAKYESGSQDGQTIKNAKGEDAVATRLNPAVYGGTPAMDVGYCQGWINGNCEFQNWELCPFRHWVPEPIEQRWHSEEFMSKILASSGGPYLPPDNPNSKYAGRSRVYSNRDVFKPQKFLEAAPPELNAWYDQALINDKPIPTPEQQAAEKVGYKITETFKQTGSKKTGPEQFPPISSTESKPSKATTTSASDWAEDEDSADEKDRRYRDARARVAKYEANGLGFL</sequence>
<feature type="compositionally biased region" description="Low complexity" evidence="1">
    <location>
        <begin position="400"/>
        <end position="416"/>
    </location>
</feature>
<evidence type="ECO:0008006" key="4">
    <source>
        <dbReference type="Google" id="ProtNLM"/>
    </source>
</evidence>
<dbReference type="OrthoDB" id="10598322at2759"/>
<evidence type="ECO:0000313" key="2">
    <source>
        <dbReference type="EMBL" id="CAG5171996.1"/>
    </source>
</evidence>